<evidence type="ECO:0000313" key="2">
    <source>
        <dbReference type="Proteomes" id="UP000245765"/>
    </source>
</evidence>
<dbReference type="InterPro" id="IPR024532">
    <property type="entry name" value="DUF3830"/>
</dbReference>
<dbReference type="RefSeq" id="WP_109872633.1">
    <property type="nucleotide sequence ID" value="NZ_QGNA01000005.1"/>
</dbReference>
<dbReference type="OrthoDB" id="2082589at2"/>
<gene>
    <name evidence="1" type="ORF">DFH01_21905</name>
</gene>
<comment type="caution">
    <text evidence="1">The sequence shown here is derived from an EMBL/GenBank/DDBJ whole genome shotgun (WGS) entry which is preliminary data.</text>
</comment>
<evidence type="ECO:0000313" key="1">
    <source>
        <dbReference type="EMBL" id="PWS34990.1"/>
    </source>
</evidence>
<dbReference type="EMBL" id="QGNA01000005">
    <property type="protein sequence ID" value="PWS34990.1"/>
    <property type="molecule type" value="Genomic_DNA"/>
</dbReference>
<accession>A0A317F731</accession>
<dbReference type="Proteomes" id="UP000245765">
    <property type="component" value="Unassembled WGS sequence"/>
</dbReference>
<dbReference type="Gene3D" id="2.40.100.20">
    <property type="match status" value="1"/>
</dbReference>
<name>A0A317F731_9PROT</name>
<reference evidence="2" key="1">
    <citation type="submission" date="2018-05" db="EMBL/GenBank/DDBJ databases">
        <authorList>
            <person name="Du Z."/>
            <person name="Wang X."/>
        </authorList>
    </citation>
    <scope>NUCLEOTIDE SEQUENCE [LARGE SCALE GENOMIC DNA]</scope>
    <source>
        <strain evidence="2">CQN31</strain>
    </source>
</reference>
<organism evidence="1 2">
    <name type="scientific">Falsiroseomonas bella</name>
    <dbReference type="NCBI Taxonomy" id="2184016"/>
    <lineage>
        <taxon>Bacteria</taxon>
        <taxon>Pseudomonadati</taxon>
        <taxon>Pseudomonadota</taxon>
        <taxon>Alphaproteobacteria</taxon>
        <taxon>Acetobacterales</taxon>
        <taxon>Roseomonadaceae</taxon>
        <taxon>Falsiroseomonas</taxon>
    </lineage>
</organism>
<dbReference type="AlphaFoldDB" id="A0A317F731"/>
<dbReference type="Pfam" id="PF12903">
    <property type="entry name" value="DUF3830"/>
    <property type="match status" value="1"/>
</dbReference>
<keyword evidence="2" id="KW-1185">Reference proteome</keyword>
<protein>
    <submittedName>
        <fullName evidence="1">DUF3830 domain-containing protein</fullName>
    </submittedName>
</protein>
<sequence length="142" mass="15425">MADIHIDIAGEVFRARFETQDAPKTVARFRALLPFSDRIIHVRWSGEACWIPMGERDLSLGFENATSHPAPGHVIVYPGGMPTSLSETEILVAYGPCSFASKAGQLAGNHFLTITEKLDVLAKIGRSVLWDGAKAITFRAGS</sequence>
<proteinExistence type="predicted"/>